<keyword evidence="5" id="KW-0808">Transferase</keyword>
<dbReference type="GeneID" id="5889060"/>
<feature type="transmembrane region" description="Helical" evidence="12">
    <location>
        <begin position="86"/>
        <end position="106"/>
    </location>
</feature>
<keyword evidence="14" id="KW-1185">Reference proteome</keyword>
<keyword evidence="4 12" id="KW-0328">Glycosyltransferase</keyword>
<dbReference type="KEGG" id="mbr:MONBRDRAFT_31470"/>
<feature type="transmembrane region" description="Helical" evidence="12">
    <location>
        <begin position="62"/>
        <end position="80"/>
    </location>
</feature>
<comment type="subcellular location">
    <subcellularLocation>
        <location evidence="1 12">Endoplasmic reticulum membrane</location>
        <topology evidence="1 12">Multi-pass membrane protein</topology>
    </subcellularLocation>
</comment>
<dbReference type="GO" id="GO:0005789">
    <property type="term" value="C:endoplasmic reticulum membrane"/>
    <property type="evidence" value="ECO:0000318"/>
    <property type="project" value="GO_Central"/>
</dbReference>
<dbReference type="PANTHER" id="PTHR22760:SF1">
    <property type="entry name" value="DOL-P-MAN:MAN(7)GLCNAC(2)-PP-DOL ALPHA-1,6-MANNOSYLTRANSFERASE"/>
    <property type="match status" value="1"/>
</dbReference>
<keyword evidence="8 12" id="KW-1133">Transmembrane helix</keyword>
<evidence type="ECO:0000313" key="14">
    <source>
        <dbReference type="Proteomes" id="UP000001357"/>
    </source>
</evidence>
<evidence type="ECO:0000256" key="2">
    <source>
        <dbReference type="ARBA" id="ARBA00004922"/>
    </source>
</evidence>
<dbReference type="GO" id="GO:0006487">
    <property type="term" value="P:protein N-linked glycosylation"/>
    <property type="evidence" value="ECO:0000318"/>
    <property type="project" value="GO_Central"/>
</dbReference>
<keyword evidence="7 12" id="KW-0256">Endoplasmic reticulum</keyword>
<dbReference type="PANTHER" id="PTHR22760">
    <property type="entry name" value="GLYCOSYLTRANSFERASE"/>
    <property type="match status" value="1"/>
</dbReference>
<organism evidence="13 14">
    <name type="scientific">Monosiga brevicollis</name>
    <name type="common">Choanoflagellate</name>
    <dbReference type="NCBI Taxonomy" id="81824"/>
    <lineage>
        <taxon>Eukaryota</taxon>
        <taxon>Choanoflagellata</taxon>
        <taxon>Craspedida</taxon>
        <taxon>Salpingoecidae</taxon>
        <taxon>Monosiga</taxon>
    </lineage>
</organism>
<dbReference type="InParanoid" id="A9UTD8"/>
<dbReference type="AlphaFoldDB" id="A9UTD8"/>
<dbReference type="STRING" id="81824.A9UTD8"/>
<feature type="transmembrane region" description="Helical" evidence="12">
    <location>
        <begin position="6"/>
        <end position="23"/>
    </location>
</feature>
<evidence type="ECO:0000256" key="7">
    <source>
        <dbReference type="ARBA" id="ARBA00022824"/>
    </source>
</evidence>
<dbReference type="GO" id="GO:0000009">
    <property type="term" value="F:alpha-1,6-mannosyltransferase activity"/>
    <property type="evidence" value="ECO:0000318"/>
    <property type="project" value="GO_Central"/>
</dbReference>
<comment type="similarity">
    <text evidence="3 12">Belongs to the glycosyltransferase 22 family.</text>
</comment>
<accession>A9UTD8</accession>
<feature type="transmembrane region" description="Helical" evidence="12">
    <location>
        <begin position="341"/>
        <end position="361"/>
    </location>
</feature>
<dbReference type="RefSeq" id="XP_001743896.1">
    <property type="nucleotide sequence ID" value="XM_001743844.1"/>
</dbReference>
<comment type="pathway">
    <text evidence="2">Protein modification; protein glycosylation.</text>
</comment>
<name>A9UTD8_MONBE</name>
<gene>
    <name evidence="13" type="ORF">MONBRDRAFT_31470</name>
</gene>
<keyword evidence="6 12" id="KW-0812">Transmembrane</keyword>
<dbReference type="Proteomes" id="UP000001357">
    <property type="component" value="Unassembled WGS sequence"/>
</dbReference>
<evidence type="ECO:0000256" key="1">
    <source>
        <dbReference type="ARBA" id="ARBA00004477"/>
    </source>
</evidence>
<feature type="transmembrane region" description="Helical" evidence="12">
    <location>
        <begin position="309"/>
        <end position="329"/>
    </location>
</feature>
<evidence type="ECO:0000256" key="4">
    <source>
        <dbReference type="ARBA" id="ARBA00022676"/>
    </source>
</evidence>
<evidence type="ECO:0000256" key="12">
    <source>
        <dbReference type="RuleBase" id="RU363075"/>
    </source>
</evidence>
<protein>
    <recommendedName>
        <fullName evidence="12">Mannosyltransferase</fullName>
        <ecNumber evidence="12">2.4.1.-</ecNumber>
    </recommendedName>
</protein>
<feature type="transmembrane region" description="Helical" evidence="12">
    <location>
        <begin position="167"/>
        <end position="192"/>
    </location>
</feature>
<reference evidence="13 14" key="1">
    <citation type="journal article" date="2008" name="Nature">
        <title>The genome of the choanoflagellate Monosiga brevicollis and the origin of metazoans.</title>
        <authorList>
            <consortium name="JGI Sequencing"/>
            <person name="King N."/>
            <person name="Westbrook M.J."/>
            <person name="Young S.L."/>
            <person name="Kuo A."/>
            <person name="Abedin M."/>
            <person name="Chapman J."/>
            <person name="Fairclough S."/>
            <person name="Hellsten U."/>
            <person name="Isogai Y."/>
            <person name="Letunic I."/>
            <person name="Marr M."/>
            <person name="Pincus D."/>
            <person name="Putnam N."/>
            <person name="Rokas A."/>
            <person name="Wright K.J."/>
            <person name="Zuzow R."/>
            <person name="Dirks W."/>
            <person name="Good M."/>
            <person name="Goodstein D."/>
            <person name="Lemons D."/>
            <person name="Li W."/>
            <person name="Lyons J.B."/>
            <person name="Morris A."/>
            <person name="Nichols S."/>
            <person name="Richter D.J."/>
            <person name="Salamov A."/>
            <person name="Bork P."/>
            <person name="Lim W.A."/>
            <person name="Manning G."/>
            <person name="Miller W.T."/>
            <person name="McGinnis W."/>
            <person name="Shapiro H."/>
            <person name="Tjian R."/>
            <person name="Grigoriev I.V."/>
            <person name="Rokhsar D."/>
        </authorList>
    </citation>
    <scope>NUCLEOTIDE SEQUENCE [LARGE SCALE GENOMIC DNA]</scope>
    <source>
        <strain evidence="14">MX1 / ATCC 50154</strain>
    </source>
</reference>
<dbReference type="GO" id="GO:0052917">
    <property type="term" value="F:dol-P-Man:Man(7)GlcNAc(2)-PP-Dol alpha-1,6-mannosyltransferase activity"/>
    <property type="evidence" value="ECO:0007669"/>
    <property type="project" value="UniProtKB-EC"/>
</dbReference>
<evidence type="ECO:0000256" key="3">
    <source>
        <dbReference type="ARBA" id="ARBA00007063"/>
    </source>
</evidence>
<evidence type="ECO:0000313" key="13">
    <source>
        <dbReference type="EMBL" id="EDQ91474.1"/>
    </source>
</evidence>
<evidence type="ECO:0000256" key="10">
    <source>
        <dbReference type="ARBA" id="ARBA00044721"/>
    </source>
</evidence>
<feature type="transmembrane region" description="Helical" evidence="12">
    <location>
        <begin position="204"/>
        <end position="224"/>
    </location>
</feature>
<keyword evidence="9 12" id="KW-0472">Membrane</keyword>
<feature type="transmembrane region" description="Helical" evidence="12">
    <location>
        <begin position="286"/>
        <end position="302"/>
    </location>
</feature>
<evidence type="ECO:0000256" key="8">
    <source>
        <dbReference type="ARBA" id="ARBA00022989"/>
    </source>
</evidence>
<dbReference type="Pfam" id="PF03901">
    <property type="entry name" value="Glyco_transf_22"/>
    <property type="match status" value="1"/>
</dbReference>
<dbReference type="OMA" id="MIRYLTF"/>
<proteinExistence type="inferred from homology"/>
<sequence length="481" mass="53999">MGVLLRLSELIVLITVLLLVYICPFSKVEESFNTQAIYDIVHHGRNLTAYDHHEFPGVVPRTFTGALLVAPWLSFFNYIFSLDGFAQQLAARAILAVLVWCGHVSVSRAVQRRLGRNAALAFNLISAVQFHLPFYMSRTLPNTFALICSNFALAAAIDNRWREFTAIIALAVPLFRAELVVFAGPLFLLALFTRRLNVTTMLGVGLPTGLLTIAFSTVIDSWFWGRWLWPEGEVLWFNTVLNKSSEWGVMPPGWYFLSVLPRSLNVAFQCLTLSFALLDLLLLDDSPILVCGLAFLGLYSALPHKELRFVIYVLPLLNVAAGIGLADFWDCPRARGALFSWLGRLIVIGALLGGLCCAMIFSRAAMLNYPGGEAMRWLHQHAQTPNATLHACNLAAQSGVTRFLEHDLSLHLSKVESWTDQIRPEQFEWLIAEAHDVALYQQHHTIVDTIKGFSRMRLQKAFPPLVFETVPQLYIMQRISQ</sequence>
<comment type="catalytic activity">
    <reaction evidence="11">
        <text>an alpha-D-Man-(1-&gt;2)-alpha-D-Man-(1-&gt;2)-alpha-D-Man-(1-&gt;3)-[alpha-D-Man-(1-&gt;2)-alpha-D-Man-(1-&gt;3)-alpha-D-Man-(1-&gt;6)]-beta-D-Man-(1-&gt;4)-beta-D-GlcNAc-(1-&gt;4)-alpha-D-GlcNAc-diphospho-di-trans,poly-cis-dolichol + a di-trans,poly-cis-dolichyl beta-D-mannosyl phosphate = an alpha-D-Man-(1-&gt;2)-alpha-D-Man-(1-&gt;2)-alpha-D-Man-(1-&gt;3)-[alpha-D-Man-(1-&gt;2)-alpha-D-Man-(1-&gt;3)-[alpha-D-Man-(1-&gt;6)]-alpha-D-Man-(1-&gt;6)]-beta-D-Man-(1-&gt;4)-beta-D-GlcNAc-(1-&gt;4)-alpha-D-GlcNAc-diphospho-di-trans,poly-cis-dolichol + a di-trans,poly-cis-dolichyl phosphate + H(+)</text>
        <dbReference type="Rhea" id="RHEA:29535"/>
        <dbReference type="Rhea" id="RHEA-COMP:19498"/>
        <dbReference type="Rhea" id="RHEA-COMP:19501"/>
        <dbReference type="Rhea" id="RHEA-COMP:19518"/>
        <dbReference type="Rhea" id="RHEA-COMP:19519"/>
        <dbReference type="ChEBI" id="CHEBI:15378"/>
        <dbReference type="ChEBI" id="CHEBI:57683"/>
        <dbReference type="ChEBI" id="CHEBI:58211"/>
        <dbReference type="ChEBI" id="CHEBI:132517"/>
        <dbReference type="ChEBI" id="CHEBI:132519"/>
        <dbReference type="EC" id="2.4.1.260"/>
    </reaction>
    <physiologicalReaction direction="left-to-right" evidence="11">
        <dbReference type="Rhea" id="RHEA:29536"/>
    </physiologicalReaction>
</comment>
<dbReference type="InterPro" id="IPR005599">
    <property type="entry name" value="GPI_mannosylTrfase"/>
</dbReference>
<dbReference type="UniPathway" id="UPA00378"/>
<dbReference type="eggNOG" id="KOG2516">
    <property type="taxonomic scope" value="Eukaryota"/>
</dbReference>
<evidence type="ECO:0000256" key="11">
    <source>
        <dbReference type="ARBA" id="ARBA00048899"/>
    </source>
</evidence>
<dbReference type="EC" id="2.4.1.-" evidence="12"/>
<comment type="function">
    <text evidence="10">Mannosyltransferase that operates in the biosynthetic pathway of dolichol-linked oligosaccharides, the glycan precursors employed in protein asparagine (N)-glycosylation. The assembly of dolichol-linked oligosaccharides begins on the cytosolic side of the endoplasmic reticulum membrane and finishes in its lumen. The sequential addition of sugars to dolichol pyrophosphate produces dolichol-linked oligosaccharides containing fourteen sugars, including two GlcNAcs, nine mannoses and three glucoses. Once assembled, the oligosaccharide is transferred from the lipid to nascent proteins by oligosaccharyltransferases. In the lumen of the endoplasmic reticulum, adds the eighth mannose residue in an alpha-1,6 linkage onto Man(7)GlcNAc(2)-PP-dolichol to produce Man(8)GlcNAc(2)-PP-dolichol.</text>
</comment>
<evidence type="ECO:0000256" key="9">
    <source>
        <dbReference type="ARBA" id="ARBA00023136"/>
    </source>
</evidence>
<dbReference type="FunCoup" id="A9UTD8">
    <property type="interactions" value="822"/>
</dbReference>
<evidence type="ECO:0000256" key="5">
    <source>
        <dbReference type="ARBA" id="ARBA00022679"/>
    </source>
</evidence>
<dbReference type="EMBL" id="CH991545">
    <property type="protein sequence ID" value="EDQ91474.1"/>
    <property type="molecule type" value="Genomic_DNA"/>
</dbReference>
<evidence type="ECO:0000256" key="6">
    <source>
        <dbReference type="ARBA" id="ARBA00022692"/>
    </source>
</evidence>